<sequence length="153" mass="17098">MKNMEETVYHQTIAKLKASKIRVTPQRDAIIKYLIASEAHPTAEKIYSALSPQFPHMSVATVYNNLKLLADLGLIEEMNVGDVATHFDFALQPHYHVICRNCGKIVDFSYDKLTDVEQVAAAKTGFLVDGHHLEVYGLCPECQVKLGKVPADR</sequence>
<reference evidence="13 14" key="1">
    <citation type="journal article" date="2015" name="Genome Announc.">
        <title>Expanding the biotechnology potential of lactobacilli through comparative genomics of 213 strains and associated genera.</title>
        <authorList>
            <person name="Sun Z."/>
            <person name="Harris H.M."/>
            <person name="McCann A."/>
            <person name="Guo C."/>
            <person name="Argimon S."/>
            <person name="Zhang W."/>
            <person name="Yang X."/>
            <person name="Jeffery I.B."/>
            <person name="Cooney J.C."/>
            <person name="Kagawa T.F."/>
            <person name="Liu W."/>
            <person name="Song Y."/>
            <person name="Salvetti E."/>
            <person name="Wrobel A."/>
            <person name="Rasinkangas P."/>
            <person name="Parkhill J."/>
            <person name="Rea M.C."/>
            <person name="O'Sullivan O."/>
            <person name="Ritari J."/>
            <person name="Douillard F.P."/>
            <person name="Paul Ross R."/>
            <person name="Yang R."/>
            <person name="Briner A.E."/>
            <person name="Felis G.E."/>
            <person name="de Vos W.M."/>
            <person name="Barrangou R."/>
            <person name="Klaenhammer T.R."/>
            <person name="Caufield P.W."/>
            <person name="Cui Y."/>
            <person name="Zhang H."/>
            <person name="O'Toole P.W."/>
        </authorList>
    </citation>
    <scope>NUCLEOTIDE SEQUENCE [LARGE SCALE GENOMIC DNA]</scope>
    <source>
        <strain evidence="13 14">DSM 22697</strain>
    </source>
</reference>
<feature type="binding site" evidence="11">
    <location>
        <position position="102"/>
    </location>
    <ligand>
        <name>Zn(2+)</name>
        <dbReference type="ChEBI" id="CHEBI:29105"/>
    </ligand>
</feature>
<dbReference type="FunFam" id="3.30.1490.190:FF:000003">
    <property type="entry name" value="Fur family transcriptional regulator"/>
    <property type="match status" value="1"/>
</dbReference>
<dbReference type="Proteomes" id="UP000050865">
    <property type="component" value="Unassembled WGS sequence"/>
</dbReference>
<evidence type="ECO:0000256" key="12">
    <source>
        <dbReference type="PIRSR" id="PIRSR602481-2"/>
    </source>
</evidence>
<keyword evidence="14" id="KW-1185">Reference proteome</keyword>
<keyword evidence="8" id="KW-0238">DNA-binding</keyword>
<gene>
    <name evidence="13" type="ORF">FC75_GL000785</name>
</gene>
<evidence type="ECO:0000256" key="7">
    <source>
        <dbReference type="ARBA" id="ARBA00023015"/>
    </source>
</evidence>
<dbReference type="Pfam" id="PF01475">
    <property type="entry name" value="FUR"/>
    <property type="match status" value="1"/>
</dbReference>
<dbReference type="Gene3D" id="1.10.10.10">
    <property type="entry name" value="Winged helix-like DNA-binding domain superfamily/Winged helix DNA-binding domain"/>
    <property type="match status" value="1"/>
</dbReference>
<evidence type="ECO:0000256" key="2">
    <source>
        <dbReference type="ARBA" id="ARBA00007957"/>
    </source>
</evidence>
<feature type="binding site" evidence="12">
    <location>
        <position position="131"/>
    </location>
    <ligand>
        <name>Fe cation</name>
        <dbReference type="ChEBI" id="CHEBI:24875"/>
    </ligand>
</feature>
<dbReference type="CDD" id="cd07153">
    <property type="entry name" value="Fur_like"/>
    <property type="match status" value="1"/>
</dbReference>
<comment type="cofactor">
    <cofactor evidence="12">
        <name>Mn(2+)</name>
        <dbReference type="ChEBI" id="CHEBI:29035"/>
    </cofactor>
    <cofactor evidence="12">
        <name>Fe(2+)</name>
        <dbReference type="ChEBI" id="CHEBI:29033"/>
    </cofactor>
    <text evidence="12">Binds 1 Mn(2+) or Fe(2+) ion per subunit.</text>
</comment>
<keyword evidence="3" id="KW-0963">Cytoplasm</keyword>
<evidence type="ECO:0000256" key="1">
    <source>
        <dbReference type="ARBA" id="ARBA00004496"/>
    </source>
</evidence>
<comment type="subcellular location">
    <subcellularLocation>
        <location evidence="1">Cytoplasm</location>
    </subcellularLocation>
</comment>
<dbReference type="PATRIC" id="fig|1423730.4.peg.823"/>
<keyword evidence="7" id="KW-0805">Transcription regulation</keyword>
<dbReference type="GO" id="GO:0008270">
    <property type="term" value="F:zinc ion binding"/>
    <property type="evidence" value="ECO:0007669"/>
    <property type="project" value="TreeGrafter"/>
</dbReference>
<keyword evidence="10" id="KW-0464">Manganese</keyword>
<evidence type="ECO:0000256" key="5">
    <source>
        <dbReference type="ARBA" id="ARBA00022723"/>
    </source>
</evidence>
<keyword evidence="4" id="KW-0678">Repressor</keyword>
<comment type="similarity">
    <text evidence="2">Belongs to the Fur family.</text>
</comment>
<evidence type="ECO:0000256" key="11">
    <source>
        <dbReference type="PIRSR" id="PIRSR602481-1"/>
    </source>
</evidence>
<dbReference type="GO" id="GO:0000976">
    <property type="term" value="F:transcription cis-regulatory region binding"/>
    <property type="evidence" value="ECO:0007669"/>
    <property type="project" value="TreeGrafter"/>
</dbReference>
<evidence type="ECO:0000256" key="4">
    <source>
        <dbReference type="ARBA" id="ARBA00022491"/>
    </source>
</evidence>
<dbReference type="SUPFAM" id="SSF46785">
    <property type="entry name" value="Winged helix' DNA-binding domain"/>
    <property type="match status" value="1"/>
</dbReference>
<dbReference type="STRING" id="1423730.FC75_GL000785"/>
<name>A0A0R2F0G7_9LACO</name>
<evidence type="ECO:0000313" key="14">
    <source>
        <dbReference type="Proteomes" id="UP000050865"/>
    </source>
</evidence>
<keyword evidence="5 11" id="KW-0479">Metal-binding</keyword>
<comment type="cofactor">
    <cofactor evidence="11">
        <name>Zn(2+)</name>
        <dbReference type="ChEBI" id="CHEBI:29105"/>
    </cofactor>
    <text evidence="11">Binds 1 zinc ion per subunit.</text>
</comment>
<dbReference type="AlphaFoldDB" id="A0A0R2F0G7"/>
<dbReference type="GO" id="GO:1900376">
    <property type="term" value="P:regulation of secondary metabolite biosynthetic process"/>
    <property type="evidence" value="ECO:0007669"/>
    <property type="project" value="TreeGrafter"/>
</dbReference>
<comment type="caution">
    <text evidence="13">The sequence shown here is derived from an EMBL/GenBank/DDBJ whole genome shotgun (WGS) entry which is preliminary data.</text>
</comment>
<organism evidence="13 14">
    <name type="scientific">Lacticaseibacillus camelliae DSM 22697 = JCM 13995</name>
    <dbReference type="NCBI Taxonomy" id="1423730"/>
    <lineage>
        <taxon>Bacteria</taxon>
        <taxon>Bacillati</taxon>
        <taxon>Bacillota</taxon>
        <taxon>Bacilli</taxon>
        <taxon>Lactobacillales</taxon>
        <taxon>Lactobacillaceae</taxon>
        <taxon>Lacticaseibacillus</taxon>
    </lineage>
</organism>
<evidence type="ECO:0000256" key="3">
    <source>
        <dbReference type="ARBA" id="ARBA00022490"/>
    </source>
</evidence>
<evidence type="ECO:0000256" key="8">
    <source>
        <dbReference type="ARBA" id="ARBA00023125"/>
    </source>
</evidence>
<evidence type="ECO:0000256" key="9">
    <source>
        <dbReference type="ARBA" id="ARBA00023163"/>
    </source>
</evidence>
<feature type="binding site" evidence="11">
    <location>
        <position position="142"/>
    </location>
    <ligand>
        <name>Zn(2+)</name>
        <dbReference type="ChEBI" id="CHEBI:29105"/>
    </ligand>
</feature>
<dbReference type="Gene3D" id="3.30.1490.190">
    <property type="match status" value="1"/>
</dbReference>
<dbReference type="GO" id="GO:0045892">
    <property type="term" value="P:negative regulation of DNA-templated transcription"/>
    <property type="evidence" value="ECO:0007669"/>
    <property type="project" value="TreeGrafter"/>
</dbReference>
<keyword evidence="6 11" id="KW-0862">Zinc</keyword>
<feature type="binding site" evidence="11">
    <location>
        <position position="139"/>
    </location>
    <ligand>
        <name>Zn(2+)</name>
        <dbReference type="ChEBI" id="CHEBI:29105"/>
    </ligand>
</feature>
<dbReference type="GO" id="GO:0003700">
    <property type="term" value="F:DNA-binding transcription factor activity"/>
    <property type="evidence" value="ECO:0007669"/>
    <property type="project" value="InterPro"/>
</dbReference>
<keyword evidence="12" id="KW-0408">Iron</keyword>
<evidence type="ECO:0000256" key="6">
    <source>
        <dbReference type="ARBA" id="ARBA00022833"/>
    </source>
</evidence>
<protein>
    <submittedName>
        <fullName evidence="13">Fur family transcriptional regulator</fullName>
    </submittedName>
</protein>
<evidence type="ECO:0000313" key="13">
    <source>
        <dbReference type="EMBL" id="KRN18204.1"/>
    </source>
</evidence>
<dbReference type="PANTHER" id="PTHR33202">
    <property type="entry name" value="ZINC UPTAKE REGULATION PROTEIN"/>
    <property type="match status" value="1"/>
</dbReference>
<feature type="binding site" evidence="11">
    <location>
        <position position="99"/>
    </location>
    <ligand>
        <name>Zn(2+)</name>
        <dbReference type="ChEBI" id="CHEBI:29105"/>
    </ligand>
</feature>
<dbReference type="InterPro" id="IPR043135">
    <property type="entry name" value="Fur_C"/>
</dbReference>
<evidence type="ECO:0000256" key="10">
    <source>
        <dbReference type="ARBA" id="ARBA00023211"/>
    </source>
</evidence>
<dbReference type="PANTHER" id="PTHR33202:SF8">
    <property type="entry name" value="PEROXIDE-RESPONSIVE REPRESSOR PERR"/>
    <property type="match status" value="1"/>
</dbReference>
<dbReference type="InterPro" id="IPR002481">
    <property type="entry name" value="FUR"/>
</dbReference>
<proteinExistence type="inferred from homology"/>
<dbReference type="InterPro" id="IPR036388">
    <property type="entry name" value="WH-like_DNA-bd_sf"/>
</dbReference>
<dbReference type="GO" id="GO:0005737">
    <property type="term" value="C:cytoplasm"/>
    <property type="evidence" value="ECO:0007669"/>
    <property type="project" value="UniProtKB-SubCell"/>
</dbReference>
<keyword evidence="9" id="KW-0804">Transcription</keyword>
<dbReference type="InterPro" id="IPR036390">
    <property type="entry name" value="WH_DNA-bd_sf"/>
</dbReference>
<accession>A0A0R2F0G7</accession>
<dbReference type="EMBL" id="AYZJ01000096">
    <property type="protein sequence ID" value="KRN18204.1"/>
    <property type="molecule type" value="Genomic_DNA"/>
</dbReference>